<accession>A0A7J5YCQ4</accession>
<keyword evidence="2" id="KW-1133">Transmembrane helix</keyword>
<dbReference type="OrthoDB" id="123207at2759"/>
<protein>
    <submittedName>
        <fullName evidence="3">Uncharacterized protein</fullName>
    </submittedName>
</protein>
<dbReference type="Proteomes" id="UP000518266">
    <property type="component" value="Unassembled WGS sequence"/>
</dbReference>
<evidence type="ECO:0000256" key="1">
    <source>
        <dbReference type="SAM" id="MobiDB-lite"/>
    </source>
</evidence>
<keyword evidence="2" id="KW-0472">Membrane</keyword>
<evidence type="ECO:0000313" key="4">
    <source>
        <dbReference type="Proteomes" id="UP000518266"/>
    </source>
</evidence>
<reference evidence="3 4" key="1">
    <citation type="submission" date="2020-03" db="EMBL/GenBank/DDBJ databases">
        <title>Dissostichus mawsoni Genome sequencing and assembly.</title>
        <authorList>
            <person name="Park H."/>
        </authorList>
    </citation>
    <scope>NUCLEOTIDE SEQUENCE [LARGE SCALE GENOMIC DNA]</scope>
    <source>
        <strain evidence="3">DM0001</strain>
        <tissue evidence="3">Muscle</tissue>
    </source>
</reference>
<proteinExistence type="predicted"/>
<dbReference type="AlphaFoldDB" id="A0A7J5YCQ4"/>
<keyword evidence="4" id="KW-1185">Reference proteome</keyword>
<organism evidence="3 4">
    <name type="scientific">Dissostichus mawsoni</name>
    <name type="common">Antarctic cod</name>
    <dbReference type="NCBI Taxonomy" id="36200"/>
    <lineage>
        <taxon>Eukaryota</taxon>
        <taxon>Metazoa</taxon>
        <taxon>Chordata</taxon>
        <taxon>Craniata</taxon>
        <taxon>Vertebrata</taxon>
        <taxon>Euteleostomi</taxon>
        <taxon>Actinopterygii</taxon>
        <taxon>Neopterygii</taxon>
        <taxon>Teleostei</taxon>
        <taxon>Neoteleostei</taxon>
        <taxon>Acanthomorphata</taxon>
        <taxon>Eupercaria</taxon>
        <taxon>Perciformes</taxon>
        <taxon>Notothenioidei</taxon>
        <taxon>Nototheniidae</taxon>
        <taxon>Dissostichus</taxon>
    </lineage>
</organism>
<feature type="compositionally biased region" description="Polar residues" evidence="1">
    <location>
        <begin position="60"/>
        <end position="70"/>
    </location>
</feature>
<feature type="compositionally biased region" description="Polar residues" evidence="1">
    <location>
        <begin position="42"/>
        <end position="51"/>
    </location>
</feature>
<gene>
    <name evidence="3" type="ORF">F7725_020262</name>
</gene>
<evidence type="ECO:0000313" key="3">
    <source>
        <dbReference type="EMBL" id="KAF3847234.1"/>
    </source>
</evidence>
<comment type="caution">
    <text evidence="3">The sequence shown here is derived from an EMBL/GenBank/DDBJ whole genome shotgun (WGS) entry which is preliminary data.</text>
</comment>
<keyword evidence="2" id="KW-0812">Transmembrane</keyword>
<name>A0A7J5YCQ4_DISMA</name>
<evidence type="ECO:0000256" key="2">
    <source>
        <dbReference type="SAM" id="Phobius"/>
    </source>
</evidence>
<feature type="region of interest" description="Disordered" evidence="1">
    <location>
        <begin position="33"/>
        <end position="94"/>
    </location>
</feature>
<sequence length="94" mass="10819">MKSRRYVYIFWHTIILAVINAWLLYKRECKAPNAKAGDPDQETVSGRSSILSHPGEHNSSENTQERTTIFRQREPSTDGDILEPVECSEETILR</sequence>
<feature type="transmembrane region" description="Helical" evidence="2">
    <location>
        <begin position="6"/>
        <end position="25"/>
    </location>
</feature>
<dbReference type="EMBL" id="JAAKFY010000013">
    <property type="protein sequence ID" value="KAF3847234.1"/>
    <property type="molecule type" value="Genomic_DNA"/>
</dbReference>
<feature type="compositionally biased region" description="Acidic residues" evidence="1">
    <location>
        <begin position="80"/>
        <end position="94"/>
    </location>
</feature>